<feature type="transmembrane region" description="Helical" evidence="7">
    <location>
        <begin position="119"/>
        <end position="136"/>
    </location>
</feature>
<evidence type="ECO:0000256" key="2">
    <source>
        <dbReference type="ARBA" id="ARBA00006434"/>
    </source>
</evidence>
<accession>A0A839XP28</accession>
<keyword evidence="4 7" id="KW-0812">Transmembrane</keyword>
<protein>
    <submittedName>
        <fullName evidence="8">SSS family solute:Na+ symporter</fullName>
    </submittedName>
</protein>
<feature type="transmembrane region" description="Helical" evidence="7">
    <location>
        <begin position="386"/>
        <end position="406"/>
    </location>
</feature>
<dbReference type="Gene3D" id="1.20.1730.10">
    <property type="entry name" value="Sodium/glucose cotransporter"/>
    <property type="match status" value="1"/>
</dbReference>
<dbReference type="GO" id="GO:0022857">
    <property type="term" value="F:transmembrane transporter activity"/>
    <property type="evidence" value="ECO:0007669"/>
    <property type="project" value="InterPro"/>
</dbReference>
<evidence type="ECO:0000313" key="9">
    <source>
        <dbReference type="Proteomes" id="UP000564573"/>
    </source>
</evidence>
<dbReference type="AlphaFoldDB" id="A0A839XP28"/>
<evidence type="ECO:0000256" key="5">
    <source>
        <dbReference type="ARBA" id="ARBA00022989"/>
    </source>
</evidence>
<dbReference type="PANTHER" id="PTHR48086:SF8">
    <property type="entry name" value="MONOCARBOXYLIC ACID PERMEASE"/>
    <property type="match status" value="1"/>
</dbReference>
<dbReference type="InterPro" id="IPR038377">
    <property type="entry name" value="Na/Glc_symporter_sf"/>
</dbReference>
<evidence type="ECO:0000313" key="8">
    <source>
        <dbReference type="EMBL" id="MBB3664501.1"/>
    </source>
</evidence>
<feature type="transmembrane region" description="Helical" evidence="7">
    <location>
        <begin position="43"/>
        <end position="66"/>
    </location>
</feature>
<keyword evidence="6 7" id="KW-0472">Membrane</keyword>
<organism evidence="8 9">
    <name type="scientific">Prauserella sediminis</name>
    <dbReference type="NCBI Taxonomy" id="577680"/>
    <lineage>
        <taxon>Bacteria</taxon>
        <taxon>Bacillati</taxon>
        <taxon>Actinomycetota</taxon>
        <taxon>Actinomycetes</taxon>
        <taxon>Pseudonocardiales</taxon>
        <taxon>Pseudonocardiaceae</taxon>
        <taxon>Prauserella</taxon>
        <taxon>Prauserella salsuginis group</taxon>
    </lineage>
</organism>
<dbReference type="InterPro" id="IPR001734">
    <property type="entry name" value="Na/solute_symporter"/>
</dbReference>
<feature type="transmembrane region" description="Helical" evidence="7">
    <location>
        <begin position="316"/>
        <end position="339"/>
    </location>
</feature>
<feature type="transmembrane region" description="Helical" evidence="7">
    <location>
        <begin position="413"/>
        <end position="431"/>
    </location>
</feature>
<comment type="subcellular location">
    <subcellularLocation>
        <location evidence="1">Membrane</location>
        <topology evidence="1">Multi-pass membrane protein</topology>
    </subcellularLocation>
</comment>
<feature type="transmembrane region" description="Helical" evidence="7">
    <location>
        <begin position="156"/>
        <end position="176"/>
    </location>
</feature>
<feature type="transmembrane region" description="Helical" evidence="7">
    <location>
        <begin position="273"/>
        <end position="296"/>
    </location>
</feature>
<evidence type="ECO:0000256" key="4">
    <source>
        <dbReference type="ARBA" id="ARBA00022692"/>
    </source>
</evidence>
<evidence type="ECO:0000256" key="1">
    <source>
        <dbReference type="ARBA" id="ARBA00004141"/>
    </source>
</evidence>
<gene>
    <name evidence="8" type="ORF">FB384_003405</name>
</gene>
<feature type="transmembrane region" description="Helical" evidence="7">
    <location>
        <begin position="6"/>
        <end position="22"/>
    </location>
</feature>
<reference evidence="8 9" key="1">
    <citation type="submission" date="2020-08" db="EMBL/GenBank/DDBJ databases">
        <title>Sequencing the genomes of 1000 actinobacteria strains.</title>
        <authorList>
            <person name="Klenk H.-P."/>
        </authorList>
    </citation>
    <scope>NUCLEOTIDE SEQUENCE [LARGE SCALE GENOMIC DNA]</scope>
    <source>
        <strain evidence="8 9">DSM 45267</strain>
    </source>
</reference>
<dbReference type="PROSITE" id="PS50283">
    <property type="entry name" value="NA_SOLUT_SYMP_3"/>
    <property type="match status" value="1"/>
</dbReference>
<keyword evidence="3" id="KW-0813">Transport</keyword>
<dbReference type="RefSeq" id="WP_183784238.1">
    <property type="nucleotide sequence ID" value="NZ_JACIBS010000001.1"/>
</dbReference>
<dbReference type="PANTHER" id="PTHR48086">
    <property type="entry name" value="SODIUM/PROLINE SYMPORTER-RELATED"/>
    <property type="match status" value="1"/>
</dbReference>
<evidence type="ECO:0000256" key="3">
    <source>
        <dbReference type="ARBA" id="ARBA00022448"/>
    </source>
</evidence>
<comment type="similarity">
    <text evidence="2">Belongs to the sodium:solute symporter (SSF) (TC 2.A.21) family.</text>
</comment>
<dbReference type="InterPro" id="IPR050277">
    <property type="entry name" value="Sodium:Solute_Symporter"/>
</dbReference>
<feature type="transmembrane region" description="Helical" evidence="7">
    <location>
        <begin position="72"/>
        <end position="91"/>
    </location>
</feature>
<keyword evidence="5 7" id="KW-1133">Transmembrane helix</keyword>
<sequence length="478" mass="50377">MNTVLVVTIIGLIVIGLIGFLGSRGASRSASEWSVGGRSFPTWTMWFLQAGEIFTTFTFLGMVSLVLAGGVAAMYVPIYLVCIHLMLFFVGPRLWRISKAQGSVGQADFLTTRYGSRTLGWLSGLIGVVFLIPYLQLQVEGMGIMVQLATGDATSANLSMIVGVVILVAFVLRAGVRGQAATAYFKDFAVLVALTFLVIVIPLHFTDGIAGTFDQVLTTRPEAFVIGGTTFDLTWFMTSVAISAIGGGFITTPHTWQAVLPANSARAVRRNTAMLPLFTLMLTLPTILGFTALAIDQPGDPSAALLTMARDALPDWALGLVIIAGAATAMVPAAGMLIGMSTMVASTLVPTRTDRGMVRVRQCAVVLIGLLTLASALRGSDLLAELLLLTFSGLAQLAPANALAMLKRPVRAAAILPGLLIGVAIVAWLQFGGLDVGTWNVGIIALAINVTITALLCVLIPRRNPNVATTTDSEATRV</sequence>
<dbReference type="CDD" id="cd10322">
    <property type="entry name" value="SLC5sbd"/>
    <property type="match status" value="1"/>
</dbReference>
<comment type="caution">
    <text evidence="8">The sequence shown here is derived from an EMBL/GenBank/DDBJ whole genome shotgun (WGS) entry which is preliminary data.</text>
</comment>
<proteinExistence type="inferred from homology"/>
<evidence type="ECO:0000256" key="6">
    <source>
        <dbReference type="ARBA" id="ARBA00023136"/>
    </source>
</evidence>
<name>A0A839XP28_9PSEU</name>
<feature type="transmembrane region" description="Helical" evidence="7">
    <location>
        <begin position="188"/>
        <end position="213"/>
    </location>
</feature>
<evidence type="ECO:0000256" key="7">
    <source>
        <dbReference type="SAM" id="Phobius"/>
    </source>
</evidence>
<keyword evidence="9" id="KW-1185">Reference proteome</keyword>
<dbReference type="GO" id="GO:0005886">
    <property type="term" value="C:plasma membrane"/>
    <property type="evidence" value="ECO:0007669"/>
    <property type="project" value="TreeGrafter"/>
</dbReference>
<dbReference type="EMBL" id="JACIBS010000001">
    <property type="protein sequence ID" value="MBB3664501.1"/>
    <property type="molecule type" value="Genomic_DNA"/>
</dbReference>
<feature type="transmembrane region" description="Helical" evidence="7">
    <location>
        <begin position="437"/>
        <end position="460"/>
    </location>
</feature>
<dbReference type="Proteomes" id="UP000564573">
    <property type="component" value="Unassembled WGS sequence"/>
</dbReference>
<feature type="transmembrane region" description="Helical" evidence="7">
    <location>
        <begin position="360"/>
        <end position="380"/>
    </location>
</feature>
<feature type="transmembrane region" description="Helical" evidence="7">
    <location>
        <begin position="233"/>
        <end position="252"/>
    </location>
</feature>